<accession>A0ABD3P6L9</accession>
<evidence type="ECO:0000256" key="4">
    <source>
        <dbReference type="ARBA" id="ARBA00022912"/>
    </source>
</evidence>
<feature type="domain" description="Tyrosine-protein phosphatase" evidence="5">
    <location>
        <begin position="41"/>
        <end position="189"/>
    </location>
</feature>
<dbReference type="InterPro" id="IPR029021">
    <property type="entry name" value="Prot-tyrosine_phosphatase-like"/>
</dbReference>
<protein>
    <recommendedName>
        <fullName evidence="2">protein-tyrosine-phosphatase</fullName>
        <ecNumber evidence="2">3.1.3.48</ecNumber>
    </recommendedName>
</protein>
<dbReference type="PROSITE" id="PS50054">
    <property type="entry name" value="TYR_PHOSPHATASE_DUAL"/>
    <property type="match status" value="1"/>
</dbReference>
<dbReference type="InterPro" id="IPR016130">
    <property type="entry name" value="Tyr_Pase_AS"/>
</dbReference>
<comment type="caution">
    <text evidence="7">The sequence shown here is derived from an EMBL/GenBank/DDBJ whole genome shotgun (WGS) entry which is preliminary data.</text>
</comment>
<dbReference type="SMART" id="SM00195">
    <property type="entry name" value="DSPc"/>
    <property type="match status" value="1"/>
</dbReference>
<dbReference type="Gene3D" id="3.90.190.10">
    <property type="entry name" value="Protein tyrosine phosphatase superfamily"/>
    <property type="match status" value="1"/>
</dbReference>
<gene>
    <name evidence="7" type="ORF">ACHAWO_009869</name>
</gene>
<dbReference type="PROSITE" id="PS00383">
    <property type="entry name" value="TYR_PHOSPHATASE_1"/>
    <property type="match status" value="1"/>
</dbReference>
<dbReference type="AlphaFoldDB" id="A0ABD3P6L9"/>
<dbReference type="PANTHER" id="PTHR10159:SF519">
    <property type="entry name" value="DUAL SPECIFICITY PROTEIN PHOSPHATASE MPK3"/>
    <property type="match status" value="1"/>
</dbReference>
<dbReference type="PROSITE" id="PS50056">
    <property type="entry name" value="TYR_PHOSPHATASE_2"/>
    <property type="match status" value="1"/>
</dbReference>
<dbReference type="PANTHER" id="PTHR10159">
    <property type="entry name" value="DUAL SPECIFICITY PROTEIN PHOSPHATASE"/>
    <property type="match status" value="1"/>
</dbReference>
<sequence length="312" mass="34823">MKANPHQRSSRPEVDVSFVEPELAGWGHCVLRATSLPTSVMMDQPAGNIYLGPQQCAGASSATLSDLSKTDPPIRAIVNCTNAYPNHHESNHIHYCRVPINDETGANILVYLEGTSDFIHHHVLKGHSVLVHCQMGISRSATVVIAYLMKHHDMSRDTVYRYVKERRPKIDPNPGFWDQLEVYEKRLGKKKESASHHAATFDRECVEQSMARYQTIRDIVDDMKELFPEIDSTIDAQGVLSTSLDYIFGRGVLDADLRWFGALCDVMKGSNPCTIVDSMLEDGSEFRDNWSGDVSSQDIDRVKAIIGSCSSV</sequence>
<evidence type="ECO:0000256" key="1">
    <source>
        <dbReference type="ARBA" id="ARBA00008601"/>
    </source>
</evidence>
<evidence type="ECO:0000259" key="6">
    <source>
        <dbReference type="PROSITE" id="PS50056"/>
    </source>
</evidence>
<evidence type="ECO:0000313" key="7">
    <source>
        <dbReference type="EMBL" id="KAL3783820.1"/>
    </source>
</evidence>
<dbReference type="InterPro" id="IPR000387">
    <property type="entry name" value="Tyr_Pase_dom"/>
</dbReference>
<comment type="similarity">
    <text evidence="1">Belongs to the protein-tyrosine phosphatase family. Non-receptor class dual specificity subfamily.</text>
</comment>
<proteinExistence type="inferred from homology"/>
<evidence type="ECO:0000259" key="5">
    <source>
        <dbReference type="PROSITE" id="PS50054"/>
    </source>
</evidence>
<keyword evidence="8" id="KW-1185">Reference proteome</keyword>
<dbReference type="SUPFAM" id="SSF52799">
    <property type="entry name" value="(Phosphotyrosine protein) phosphatases II"/>
    <property type="match status" value="1"/>
</dbReference>
<organism evidence="7 8">
    <name type="scientific">Cyclotella atomus</name>
    <dbReference type="NCBI Taxonomy" id="382360"/>
    <lineage>
        <taxon>Eukaryota</taxon>
        <taxon>Sar</taxon>
        <taxon>Stramenopiles</taxon>
        <taxon>Ochrophyta</taxon>
        <taxon>Bacillariophyta</taxon>
        <taxon>Coscinodiscophyceae</taxon>
        <taxon>Thalassiosirophycidae</taxon>
        <taxon>Stephanodiscales</taxon>
        <taxon>Stephanodiscaceae</taxon>
        <taxon>Cyclotella</taxon>
    </lineage>
</organism>
<dbReference type="EC" id="3.1.3.48" evidence="2"/>
<name>A0ABD3P6L9_9STRA</name>
<feature type="domain" description="Tyrosine specific protein phosphatases" evidence="6">
    <location>
        <begin position="109"/>
        <end position="168"/>
    </location>
</feature>
<evidence type="ECO:0000313" key="8">
    <source>
        <dbReference type="Proteomes" id="UP001530400"/>
    </source>
</evidence>
<evidence type="ECO:0000256" key="2">
    <source>
        <dbReference type="ARBA" id="ARBA00013064"/>
    </source>
</evidence>
<dbReference type="CDD" id="cd14498">
    <property type="entry name" value="DSP"/>
    <property type="match status" value="1"/>
</dbReference>
<dbReference type="InterPro" id="IPR000340">
    <property type="entry name" value="Dual-sp_phosphatase_cat-dom"/>
</dbReference>
<dbReference type="Proteomes" id="UP001530400">
    <property type="component" value="Unassembled WGS sequence"/>
</dbReference>
<dbReference type="EMBL" id="JALLPJ020000749">
    <property type="protein sequence ID" value="KAL3783820.1"/>
    <property type="molecule type" value="Genomic_DNA"/>
</dbReference>
<dbReference type="InterPro" id="IPR020422">
    <property type="entry name" value="TYR_PHOSPHATASE_DUAL_dom"/>
</dbReference>
<evidence type="ECO:0000256" key="3">
    <source>
        <dbReference type="ARBA" id="ARBA00022801"/>
    </source>
</evidence>
<keyword evidence="4" id="KW-0904">Protein phosphatase</keyword>
<dbReference type="Pfam" id="PF00782">
    <property type="entry name" value="DSPc"/>
    <property type="match status" value="1"/>
</dbReference>
<reference evidence="7 8" key="1">
    <citation type="submission" date="2024-10" db="EMBL/GenBank/DDBJ databases">
        <title>Updated reference genomes for cyclostephanoid diatoms.</title>
        <authorList>
            <person name="Roberts W.R."/>
            <person name="Alverson A.J."/>
        </authorList>
    </citation>
    <scope>NUCLEOTIDE SEQUENCE [LARGE SCALE GENOMIC DNA]</scope>
    <source>
        <strain evidence="7 8">AJA010-31</strain>
    </source>
</reference>
<keyword evidence="3" id="KW-0378">Hydrolase</keyword>
<dbReference type="GO" id="GO:0004725">
    <property type="term" value="F:protein tyrosine phosphatase activity"/>
    <property type="evidence" value="ECO:0007669"/>
    <property type="project" value="UniProtKB-EC"/>
</dbReference>